<evidence type="ECO:0000313" key="2">
    <source>
        <dbReference type="EMBL" id="GER58337.1"/>
    </source>
</evidence>
<dbReference type="EMBL" id="BKCG01000001">
    <property type="protein sequence ID" value="GER58337.1"/>
    <property type="molecule type" value="Genomic_DNA"/>
</dbReference>
<dbReference type="RefSeq" id="WP_151672421.1">
    <property type="nucleotide sequence ID" value="NZ_BKCG01000001.1"/>
</dbReference>
<organism evidence="2 3">
    <name type="scientific">Patiriisocius marinus</name>
    <dbReference type="NCBI Taxonomy" id="1397112"/>
    <lineage>
        <taxon>Bacteria</taxon>
        <taxon>Pseudomonadati</taxon>
        <taxon>Bacteroidota</taxon>
        <taxon>Flavobacteriia</taxon>
        <taxon>Flavobacteriales</taxon>
        <taxon>Flavobacteriaceae</taxon>
        <taxon>Patiriisocius</taxon>
    </lineage>
</organism>
<dbReference type="OrthoDB" id="4547866at2"/>
<dbReference type="SUPFAM" id="SSF52218">
    <property type="entry name" value="Flavoproteins"/>
    <property type="match status" value="1"/>
</dbReference>
<proteinExistence type="predicted"/>
<sequence length="308" mass="35210">MKKVLVLYYSQTGQLTSILKNITADLNDAQINITYQEIKPKEAYPFPWGKTEFFDVFPESFLQIPCELEPIPEHVVNTKYDLILLGYQVWYLTPSVPVNSFLKSAQAKKILSNTPVITVIGARNMWIMAQEKMKKLLLDCEANLVGNIAKVDRHINHVSVITIQYWMLKGKTDNMWGIFPKPGVSEKDIKASSVFTKPIATALKTNNFSNLQEQLITLDAVKVKPYLIATDIRGNVVFSKWAAMLIKKGGPKTPARQKLLPYFNYYMIFAIWVIAPIVFIVFLLTYIPLFSKIKRDKKYYSSVTLKKA</sequence>
<dbReference type="Proteomes" id="UP000326509">
    <property type="component" value="Unassembled WGS sequence"/>
</dbReference>
<evidence type="ECO:0000313" key="3">
    <source>
        <dbReference type="Proteomes" id="UP000326509"/>
    </source>
</evidence>
<keyword evidence="1" id="KW-1133">Transmembrane helix</keyword>
<evidence type="ECO:0000256" key="1">
    <source>
        <dbReference type="SAM" id="Phobius"/>
    </source>
</evidence>
<dbReference type="AlphaFoldDB" id="A0A5J4J1G5"/>
<name>A0A5J4J1G5_9FLAO</name>
<dbReference type="Gene3D" id="3.40.50.360">
    <property type="match status" value="1"/>
</dbReference>
<reference evidence="2 3" key="1">
    <citation type="submission" date="2019-08" db="EMBL/GenBank/DDBJ databases">
        <title>Draft genome sequence of Ulvibacter marinus type strain NBRC 109484.</title>
        <authorList>
            <person name="Kawano K."/>
            <person name="Ushijima N."/>
            <person name="Kihara M."/>
            <person name="Itoh H."/>
        </authorList>
    </citation>
    <scope>NUCLEOTIDE SEQUENCE [LARGE SCALE GENOMIC DNA]</scope>
    <source>
        <strain evidence="2 3">NBRC 109484</strain>
    </source>
</reference>
<keyword evidence="1" id="KW-0812">Transmembrane</keyword>
<keyword evidence="3" id="KW-1185">Reference proteome</keyword>
<accession>A0A5J4J1G5</accession>
<gene>
    <name evidence="2" type="primary">darA</name>
    <name evidence="2" type="ORF">ULMA_04450</name>
</gene>
<keyword evidence="1" id="KW-0472">Membrane</keyword>
<dbReference type="InterPro" id="IPR029039">
    <property type="entry name" value="Flavoprotein-like_sf"/>
</dbReference>
<comment type="caution">
    <text evidence="2">The sequence shown here is derived from an EMBL/GenBank/DDBJ whole genome shotgun (WGS) entry which is preliminary data.</text>
</comment>
<feature type="transmembrane region" description="Helical" evidence="1">
    <location>
        <begin position="265"/>
        <end position="289"/>
    </location>
</feature>
<protein>
    <submittedName>
        <fullName evidence="2">Dialkylrecorsinol condensing protein DarA</fullName>
    </submittedName>
</protein>